<feature type="compositionally biased region" description="Low complexity" evidence="1">
    <location>
        <begin position="107"/>
        <end position="119"/>
    </location>
</feature>
<evidence type="ECO:0000313" key="3">
    <source>
        <dbReference type="Proteomes" id="UP001634394"/>
    </source>
</evidence>
<comment type="caution">
    <text evidence="2">The sequence shown here is derived from an EMBL/GenBank/DDBJ whole genome shotgun (WGS) entry which is preliminary data.</text>
</comment>
<protein>
    <submittedName>
        <fullName evidence="2">Uncharacterized protein</fullName>
    </submittedName>
</protein>
<feature type="region of interest" description="Disordered" evidence="1">
    <location>
        <begin position="95"/>
        <end position="142"/>
    </location>
</feature>
<dbReference type="Proteomes" id="UP001634394">
    <property type="component" value="Unassembled WGS sequence"/>
</dbReference>
<gene>
    <name evidence="2" type="ORF">ACJMK2_036865</name>
</gene>
<accession>A0ABD3WJW5</accession>
<evidence type="ECO:0000313" key="2">
    <source>
        <dbReference type="EMBL" id="KAL3873780.1"/>
    </source>
</evidence>
<dbReference type="AlphaFoldDB" id="A0ABD3WJW5"/>
<keyword evidence="3" id="KW-1185">Reference proteome</keyword>
<dbReference type="EMBL" id="JBJQND010000006">
    <property type="protein sequence ID" value="KAL3873780.1"/>
    <property type="molecule type" value="Genomic_DNA"/>
</dbReference>
<sequence>MESPLQRVPHTPLMFFGGHQDYTFQPSPLEAVVPELVLVPSQNETQDQGEDYLVPHTPKSVVQSNDRQWKIPSIPAKRLYSSPFVNSPCVGKRRCSKDSNLQEQIVPGTPTTPLTPSTSIKKQTDESNTSPYITTPKRQNIVNQRRTTQFPRPPHECHNLNLFDNSDIFC</sequence>
<reference evidence="2 3" key="1">
    <citation type="submission" date="2024-11" db="EMBL/GenBank/DDBJ databases">
        <title>Chromosome-level genome assembly of the freshwater bivalve Anodonta woodiana.</title>
        <authorList>
            <person name="Chen X."/>
        </authorList>
    </citation>
    <scope>NUCLEOTIDE SEQUENCE [LARGE SCALE GENOMIC DNA]</scope>
    <source>
        <strain evidence="2">MN2024</strain>
        <tissue evidence="2">Gills</tissue>
    </source>
</reference>
<feature type="compositionally biased region" description="Polar residues" evidence="1">
    <location>
        <begin position="126"/>
        <end position="142"/>
    </location>
</feature>
<evidence type="ECO:0000256" key="1">
    <source>
        <dbReference type="SAM" id="MobiDB-lite"/>
    </source>
</evidence>
<proteinExistence type="predicted"/>
<organism evidence="2 3">
    <name type="scientific">Sinanodonta woodiana</name>
    <name type="common">Chinese pond mussel</name>
    <name type="synonym">Anodonta woodiana</name>
    <dbReference type="NCBI Taxonomy" id="1069815"/>
    <lineage>
        <taxon>Eukaryota</taxon>
        <taxon>Metazoa</taxon>
        <taxon>Spiralia</taxon>
        <taxon>Lophotrochozoa</taxon>
        <taxon>Mollusca</taxon>
        <taxon>Bivalvia</taxon>
        <taxon>Autobranchia</taxon>
        <taxon>Heteroconchia</taxon>
        <taxon>Palaeoheterodonta</taxon>
        <taxon>Unionida</taxon>
        <taxon>Unionoidea</taxon>
        <taxon>Unionidae</taxon>
        <taxon>Unioninae</taxon>
        <taxon>Sinanodonta</taxon>
    </lineage>
</organism>
<name>A0ABD3WJW5_SINWO</name>